<dbReference type="EMBL" id="MTKT01005527">
    <property type="protein sequence ID" value="OWM66836.1"/>
    <property type="molecule type" value="Genomic_DNA"/>
</dbReference>
<accession>A0A218W2H2</accession>
<keyword evidence="3" id="KW-1185">Reference proteome</keyword>
<reference evidence="4" key="4">
    <citation type="submission" date="2025-04" db="UniProtKB">
        <authorList>
            <consortium name="RefSeq"/>
        </authorList>
    </citation>
    <scope>IDENTIFICATION</scope>
    <source>
        <tissue evidence="4">Leaf</tissue>
    </source>
</reference>
<reference evidence="3" key="3">
    <citation type="journal article" date="2020" name="Plant Biotechnol. J.">
        <title>The pomegranate (Punica granatum L.) draft genome dissects genetic divergence between soft- and hard-seeded cultivars.</title>
        <authorList>
            <person name="Luo X."/>
            <person name="Li H."/>
            <person name="Wu Z."/>
            <person name="Yao W."/>
            <person name="Zhao P."/>
            <person name="Cao D."/>
            <person name="Yu H."/>
            <person name="Li K."/>
            <person name="Poudel K."/>
            <person name="Zhao D."/>
            <person name="Zhang F."/>
            <person name="Xia X."/>
            <person name="Chen L."/>
            <person name="Wang Q."/>
            <person name="Jing D."/>
            <person name="Cao S."/>
        </authorList>
    </citation>
    <scope>NUCLEOTIDE SEQUENCE [LARGE SCALE GENOMIC DNA]</scope>
</reference>
<protein>
    <submittedName>
        <fullName evidence="4">Serine/threonine-protein kinase 10-like</fullName>
    </submittedName>
</protein>
<dbReference type="Proteomes" id="UP000197138">
    <property type="component" value="Unassembled WGS sequence"/>
</dbReference>
<dbReference type="GeneID" id="116189625"/>
<dbReference type="RefSeq" id="XP_031375235.1">
    <property type="nucleotide sequence ID" value="XM_031519375.1"/>
</dbReference>
<evidence type="ECO:0000313" key="4">
    <source>
        <dbReference type="RefSeq" id="XP_031375235.1"/>
    </source>
</evidence>
<name>A0A218W2H2_PUNGR</name>
<proteinExistence type="predicted"/>
<dbReference type="AlphaFoldDB" id="A0A218W2H2"/>
<sequence length="168" mass="19404">MASSMRATVGLLLRDIVSSQADMEKLEKKSLEELDQMVYQEMMKALQFGRSQSQALASLRNKAGRLSQDLVLASENKERVQRHLLEECKSRRREREELQKSTLELEAEKDCFIRETRALRDQNRLLQAELRAKELGVKRLPESNLNIEEELIRGLDSRRMLTSEQSGG</sequence>
<organism evidence="1 2">
    <name type="scientific">Punica granatum</name>
    <name type="common">Pomegranate</name>
    <dbReference type="NCBI Taxonomy" id="22663"/>
    <lineage>
        <taxon>Eukaryota</taxon>
        <taxon>Viridiplantae</taxon>
        <taxon>Streptophyta</taxon>
        <taxon>Embryophyta</taxon>
        <taxon>Tracheophyta</taxon>
        <taxon>Spermatophyta</taxon>
        <taxon>Magnoliopsida</taxon>
        <taxon>eudicotyledons</taxon>
        <taxon>Gunneridae</taxon>
        <taxon>Pentapetalae</taxon>
        <taxon>rosids</taxon>
        <taxon>malvids</taxon>
        <taxon>Myrtales</taxon>
        <taxon>Lythraceae</taxon>
        <taxon>Punica</taxon>
    </lineage>
</organism>
<evidence type="ECO:0000313" key="3">
    <source>
        <dbReference type="Proteomes" id="UP000515151"/>
    </source>
</evidence>
<reference evidence="1" key="2">
    <citation type="submission" date="2017-06" db="EMBL/GenBank/DDBJ databases">
        <title>The pomegranate genome and the genomics of punicalagin biosynthesis.</title>
        <authorList>
            <person name="Xu C."/>
        </authorList>
    </citation>
    <scope>NUCLEOTIDE SEQUENCE [LARGE SCALE GENOMIC DNA]</scope>
    <source>
        <tissue evidence="1">Fresh leaf</tissue>
    </source>
</reference>
<gene>
    <name evidence="4" type="primary">LOC116189625</name>
    <name evidence="1" type="ORF">CDL15_Pgr002631</name>
</gene>
<evidence type="ECO:0000313" key="1">
    <source>
        <dbReference type="EMBL" id="OWM66836.1"/>
    </source>
</evidence>
<dbReference type="Proteomes" id="UP000515151">
    <property type="component" value="Chromosome 8"/>
</dbReference>
<evidence type="ECO:0000313" key="2">
    <source>
        <dbReference type="Proteomes" id="UP000197138"/>
    </source>
</evidence>
<reference evidence="2" key="1">
    <citation type="journal article" date="2017" name="Plant J.">
        <title>The pomegranate (Punica granatum L.) genome and the genomics of punicalagin biosynthesis.</title>
        <authorList>
            <person name="Qin G."/>
            <person name="Xu C."/>
            <person name="Ming R."/>
            <person name="Tang H."/>
            <person name="Guyot R."/>
            <person name="Kramer E.M."/>
            <person name="Hu Y."/>
            <person name="Yi X."/>
            <person name="Qi Y."/>
            <person name="Xu X."/>
            <person name="Gao Z."/>
            <person name="Pan H."/>
            <person name="Jian J."/>
            <person name="Tian Y."/>
            <person name="Yue Z."/>
            <person name="Xu Y."/>
        </authorList>
    </citation>
    <scope>NUCLEOTIDE SEQUENCE [LARGE SCALE GENOMIC DNA]</scope>
    <source>
        <strain evidence="2">cv. Dabenzi</strain>
    </source>
</reference>